<dbReference type="Pfam" id="PF00534">
    <property type="entry name" value="Glycos_transf_1"/>
    <property type="match status" value="1"/>
</dbReference>
<feature type="domain" description="Glycosyl transferase family 1" evidence="12">
    <location>
        <begin position="253"/>
        <end position="406"/>
    </location>
</feature>
<organism evidence="15 16">
    <name type="scientific">Acinetobacter johnsonii</name>
    <dbReference type="NCBI Taxonomy" id="40214"/>
    <lineage>
        <taxon>Bacteria</taxon>
        <taxon>Pseudomonadati</taxon>
        <taxon>Pseudomonadota</taxon>
        <taxon>Gammaproteobacteria</taxon>
        <taxon>Moraxellales</taxon>
        <taxon>Moraxellaceae</taxon>
        <taxon>Acinetobacter</taxon>
    </lineage>
</organism>
<evidence type="ECO:0000256" key="9">
    <source>
        <dbReference type="PIRSR" id="PIRSR639901-1"/>
    </source>
</evidence>
<protein>
    <recommendedName>
        <fullName evidence="4 11">3-deoxy-D-manno-octulosonic acid transferase</fullName>
        <shortName evidence="11">Kdo transferase</shortName>
        <ecNumber evidence="3 11">2.4.99.12</ecNumber>
    </recommendedName>
    <alternativeName>
        <fullName evidence="7 11">Lipid IV(A) 3-deoxy-D-manno-octulosonic acid transferase</fullName>
    </alternativeName>
</protein>
<keyword evidence="6 11" id="KW-0808">Transferase</keyword>
<keyword evidence="5" id="KW-0472">Membrane</keyword>
<dbReference type="GO" id="GO:0005886">
    <property type="term" value="C:plasma membrane"/>
    <property type="evidence" value="ECO:0007669"/>
    <property type="project" value="UniProtKB-SubCell"/>
</dbReference>
<comment type="similarity">
    <text evidence="11">Belongs to the glycosyltransferase group 1 family.</text>
</comment>
<dbReference type="GO" id="GO:0043842">
    <property type="term" value="F:Kdo transferase activity"/>
    <property type="evidence" value="ECO:0007669"/>
    <property type="project" value="UniProtKB-EC"/>
</dbReference>
<dbReference type="RefSeq" id="WP_004691706.1">
    <property type="nucleotide sequence ID" value="NZ_BBTB01000009.1"/>
</dbReference>
<dbReference type="PANTHER" id="PTHR42755:SF1">
    <property type="entry name" value="3-DEOXY-D-MANNO-OCTULOSONIC ACID TRANSFERASE, MITOCHONDRIAL-RELATED"/>
    <property type="match status" value="1"/>
</dbReference>
<dbReference type="Proteomes" id="UP000254227">
    <property type="component" value="Unassembled WGS sequence"/>
</dbReference>
<dbReference type="UniPathway" id="UPA00958"/>
<keyword evidence="11" id="KW-1003">Cell membrane</keyword>
<dbReference type="GO" id="GO:0009245">
    <property type="term" value="P:lipid A biosynthetic process"/>
    <property type="evidence" value="ECO:0007669"/>
    <property type="project" value="TreeGrafter"/>
</dbReference>
<keyword evidence="15" id="KW-0328">Glycosyltransferase</keyword>
<comment type="function">
    <text evidence="11">Involved in lipopolysaccharide (LPS) biosynthesis. Catalyzes the transfer of 3-deoxy-D-manno-octulosonate (Kdo) residue(s) from CMP-Kdo to lipid IV(A), the tetraacyldisaccharide-1,4'-bisphosphate precursor of lipid A.</text>
</comment>
<name>A0A380U7H3_ACIJO</name>
<accession>A0A380U7H3</accession>
<evidence type="ECO:0000256" key="7">
    <source>
        <dbReference type="ARBA" id="ARBA00031445"/>
    </source>
</evidence>
<dbReference type="InterPro" id="IPR038107">
    <property type="entry name" value="Glycos_transf_N_sf"/>
</dbReference>
<dbReference type="SUPFAM" id="SSF53756">
    <property type="entry name" value="UDP-Glycosyltransferase/glycogen phosphorylase"/>
    <property type="match status" value="1"/>
</dbReference>
<dbReference type="GO" id="GO:0030313">
    <property type="term" value="C:cell envelope"/>
    <property type="evidence" value="ECO:0007669"/>
    <property type="project" value="UniProtKB-SubCell"/>
</dbReference>
<evidence type="ECO:0000259" key="12">
    <source>
        <dbReference type="Pfam" id="PF00534"/>
    </source>
</evidence>
<dbReference type="Proteomes" id="UP000595107">
    <property type="component" value="Chromosome"/>
</dbReference>
<evidence type="ECO:0000313" key="17">
    <source>
        <dbReference type="Proteomes" id="UP000595107"/>
    </source>
</evidence>
<comment type="pathway">
    <text evidence="2 11">Bacterial outer membrane biogenesis; LPS core biosynthesis.</text>
</comment>
<dbReference type="Pfam" id="PF04413">
    <property type="entry name" value="Glycos_transf_N"/>
    <property type="match status" value="1"/>
</dbReference>
<feature type="site" description="Transition state stabilizer" evidence="10">
    <location>
        <position position="212"/>
    </location>
</feature>
<reference evidence="15 16" key="1">
    <citation type="submission" date="2018-06" db="EMBL/GenBank/DDBJ databases">
        <authorList>
            <consortium name="Pathogen Informatics"/>
            <person name="Doyle S."/>
        </authorList>
    </citation>
    <scope>NUCLEOTIDE SEQUENCE [LARGE SCALE GENOMIC DNA]</scope>
    <source>
        <strain evidence="15 16">NCTC10308</strain>
    </source>
</reference>
<evidence type="ECO:0000256" key="2">
    <source>
        <dbReference type="ARBA" id="ARBA00004713"/>
    </source>
</evidence>
<comment type="catalytic activity">
    <reaction evidence="8 11">
        <text>lipid IVA (E. coli) + CMP-3-deoxy-beta-D-manno-octulosonate = alpha-Kdo-(2-&gt;6)-lipid IVA (E. coli) + CMP + H(+)</text>
        <dbReference type="Rhea" id="RHEA:28066"/>
        <dbReference type="ChEBI" id="CHEBI:15378"/>
        <dbReference type="ChEBI" id="CHEBI:58603"/>
        <dbReference type="ChEBI" id="CHEBI:60364"/>
        <dbReference type="ChEBI" id="CHEBI:60377"/>
        <dbReference type="ChEBI" id="CHEBI:85987"/>
        <dbReference type="EC" id="2.4.99.12"/>
    </reaction>
</comment>
<evidence type="ECO:0000313" key="15">
    <source>
        <dbReference type="EMBL" id="SUT98057.1"/>
    </source>
</evidence>
<comment type="subcellular location">
    <subcellularLocation>
        <location evidence="1">Cell envelope</location>
    </subcellularLocation>
    <subcellularLocation>
        <location evidence="11">Cell membrane</location>
    </subcellularLocation>
</comment>
<reference evidence="14 17" key="2">
    <citation type="submission" date="2020-12" db="EMBL/GenBank/DDBJ databases">
        <title>FDA dAtabase for Regulatory Grade micrObial Sequences (FDA-ARGOS): Supporting development and validation of Infectious Disease Dx tests.</title>
        <authorList>
            <person name="Sproer C."/>
            <person name="Gronow S."/>
            <person name="Severitt S."/>
            <person name="Schroder I."/>
            <person name="Tallon L."/>
            <person name="Sadzewicz L."/>
            <person name="Zhao X."/>
            <person name="Boylan J."/>
            <person name="Ott S."/>
            <person name="Bowen H."/>
            <person name="Vavikolanu K."/>
            <person name="Mehta A."/>
            <person name="Aluvathingal J."/>
            <person name="Nadendla S."/>
            <person name="Lowell S."/>
            <person name="Myers T."/>
            <person name="Yan Y."/>
            <person name="Sichtig H."/>
        </authorList>
    </citation>
    <scope>NUCLEOTIDE SEQUENCE [LARGE SCALE GENOMIC DNA]</scope>
    <source>
        <strain evidence="14 17">FDAARGOS_910</strain>
    </source>
</reference>
<evidence type="ECO:0000256" key="5">
    <source>
        <dbReference type="ARBA" id="ARBA00022519"/>
    </source>
</evidence>
<sequence>MATPFWYNAALALIKPLYKSKIKKRAETTEQFQQECLERFGPFQPVKNRQAIWFHVVSVGETNAAQPLIEHYLKAGHPVLVTNTTKTGQARAKSLFLKAPYLDLFQAVYLPADQKPLVRQFFALYQPKLLALVETELWPNLIAQAGQSQVPCILINARLSEKSAKGYAKVSSLTQPMLHGLDQLLAQDQATAERFIQLGATPSVTQVVGSIKFDIHAPESAVKQAAQLNQEWSLAGRKIITIASTHAPEEQKLLSAFKSYLDTQPELLCIVVPRHPERFDEVFAAAQSLNLNTTRRSTGQRIEAETQVYLADSMGEMWLWYALSNACFVGGSLNEPGGGHNILEPIALHVPTVLGKNYFNFQTIVDEFVQADAVKVVEDAEQAAAVLMALLENTEQANTLNQAAQKIMQLNTGSLAKHIQVIDAYL</sequence>
<dbReference type="AlphaFoldDB" id="A0A380U7H3"/>
<keyword evidence="5" id="KW-0997">Cell inner membrane</keyword>
<evidence type="ECO:0000256" key="4">
    <source>
        <dbReference type="ARBA" id="ARBA00019077"/>
    </source>
</evidence>
<gene>
    <name evidence="15" type="primary">waaA</name>
    <name evidence="14" type="ORF">I6G67_00415</name>
    <name evidence="15" type="ORF">NCTC10308_02693</name>
</gene>
<dbReference type="EC" id="2.4.99.12" evidence="3 11"/>
<evidence type="ECO:0000313" key="14">
    <source>
        <dbReference type="EMBL" id="QPS04032.1"/>
    </source>
</evidence>
<dbReference type="Gene3D" id="3.40.50.11720">
    <property type="entry name" value="3-Deoxy-D-manno-octulosonic-acid transferase, N-terminal domain"/>
    <property type="match status" value="1"/>
</dbReference>
<proteinExistence type="inferred from homology"/>
<feature type="site" description="Transition state stabilizer" evidence="10">
    <location>
        <position position="134"/>
    </location>
</feature>
<keyword evidence="11" id="KW-0448">Lipopolysaccharide biosynthesis</keyword>
<dbReference type="Gene3D" id="3.40.50.2000">
    <property type="entry name" value="Glycogen Phosphorylase B"/>
    <property type="match status" value="1"/>
</dbReference>
<evidence type="ECO:0000256" key="3">
    <source>
        <dbReference type="ARBA" id="ARBA00012621"/>
    </source>
</evidence>
<evidence type="ECO:0000256" key="8">
    <source>
        <dbReference type="ARBA" id="ARBA00049183"/>
    </source>
</evidence>
<dbReference type="EMBL" id="UFRV01000006">
    <property type="protein sequence ID" value="SUT98057.1"/>
    <property type="molecule type" value="Genomic_DNA"/>
</dbReference>
<evidence type="ECO:0000313" key="16">
    <source>
        <dbReference type="Proteomes" id="UP000254227"/>
    </source>
</evidence>
<evidence type="ECO:0000256" key="6">
    <source>
        <dbReference type="ARBA" id="ARBA00022679"/>
    </source>
</evidence>
<feature type="domain" description="3-deoxy-D-manno-octulosonic-acid transferase N-terminal" evidence="13">
    <location>
        <begin position="37"/>
        <end position="215"/>
    </location>
</feature>
<dbReference type="InterPro" id="IPR001296">
    <property type="entry name" value="Glyco_trans_1"/>
</dbReference>
<evidence type="ECO:0000256" key="11">
    <source>
        <dbReference type="RuleBase" id="RU365103"/>
    </source>
</evidence>
<evidence type="ECO:0000259" key="13">
    <source>
        <dbReference type="Pfam" id="PF04413"/>
    </source>
</evidence>
<dbReference type="InterPro" id="IPR039901">
    <property type="entry name" value="Kdotransferase"/>
</dbReference>
<dbReference type="InterPro" id="IPR007507">
    <property type="entry name" value="Glycos_transf_N"/>
</dbReference>
<evidence type="ECO:0000256" key="1">
    <source>
        <dbReference type="ARBA" id="ARBA00004196"/>
    </source>
</evidence>
<dbReference type="GO" id="GO:0009244">
    <property type="term" value="P:lipopolysaccharide core region biosynthetic process"/>
    <property type="evidence" value="ECO:0007669"/>
    <property type="project" value="UniProtKB-UniRule"/>
</dbReference>
<evidence type="ECO:0000256" key="10">
    <source>
        <dbReference type="PIRSR" id="PIRSR639901-2"/>
    </source>
</evidence>
<dbReference type="PANTHER" id="PTHR42755">
    <property type="entry name" value="3-DEOXY-MANNO-OCTULOSONATE CYTIDYLYLTRANSFERASE"/>
    <property type="match status" value="1"/>
</dbReference>
<feature type="active site" description="Proton acceptor" evidence="9">
    <location>
        <position position="61"/>
    </location>
</feature>
<dbReference type="EMBL" id="CP065666">
    <property type="protein sequence ID" value="QPS04032.1"/>
    <property type="molecule type" value="Genomic_DNA"/>
</dbReference>